<comment type="caution">
    <text evidence="2">The sequence shown here is derived from an EMBL/GenBank/DDBJ whole genome shotgun (WGS) entry which is preliminary data.</text>
</comment>
<dbReference type="AlphaFoldDB" id="A0A397HXR5"/>
<reference evidence="2 3" key="1">
    <citation type="submission" date="2018-08" db="EMBL/GenBank/DDBJ databases">
        <title>Genome and evolution of the arbuscular mycorrhizal fungus Diversispora epigaea (formerly Glomus versiforme) and its bacterial endosymbionts.</title>
        <authorList>
            <person name="Sun X."/>
            <person name="Fei Z."/>
            <person name="Harrison M."/>
        </authorList>
    </citation>
    <scope>NUCLEOTIDE SEQUENCE [LARGE SCALE GENOMIC DNA]</scope>
    <source>
        <strain evidence="2 3">IT104</strain>
    </source>
</reference>
<feature type="compositionally biased region" description="Low complexity" evidence="1">
    <location>
        <begin position="14"/>
        <end position="28"/>
    </location>
</feature>
<feature type="compositionally biased region" description="Basic and acidic residues" evidence="1">
    <location>
        <begin position="29"/>
        <end position="41"/>
    </location>
</feature>
<accession>A0A397HXR5</accession>
<dbReference type="Proteomes" id="UP000266861">
    <property type="component" value="Unassembled WGS sequence"/>
</dbReference>
<dbReference type="STRING" id="1348612.A0A397HXR5"/>
<organism evidence="2 3">
    <name type="scientific">Diversispora epigaea</name>
    <dbReference type="NCBI Taxonomy" id="1348612"/>
    <lineage>
        <taxon>Eukaryota</taxon>
        <taxon>Fungi</taxon>
        <taxon>Fungi incertae sedis</taxon>
        <taxon>Mucoromycota</taxon>
        <taxon>Glomeromycotina</taxon>
        <taxon>Glomeromycetes</taxon>
        <taxon>Diversisporales</taxon>
        <taxon>Diversisporaceae</taxon>
        <taxon>Diversispora</taxon>
    </lineage>
</organism>
<name>A0A397HXR5_9GLOM</name>
<evidence type="ECO:0000256" key="1">
    <source>
        <dbReference type="SAM" id="MobiDB-lite"/>
    </source>
</evidence>
<proteinExistence type="predicted"/>
<evidence type="ECO:0000313" key="2">
    <source>
        <dbReference type="EMBL" id="RHZ66798.1"/>
    </source>
</evidence>
<keyword evidence="3" id="KW-1185">Reference proteome</keyword>
<evidence type="ECO:0000313" key="3">
    <source>
        <dbReference type="Proteomes" id="UP000266861"/>
    </source>
</evidence>
<gene>
    <name evidence="2" type="ORF">Glove_305g14</name>
</gene>
<sequence>MSKPPILNNSRPVQQIEETPQQLQQQEQIRQEFQEELERKQSRNSSPQSQKPKSSHLQRTREAKIRIRIYKELQGITRIRRQQTLSILSQFISSISSIPIILSLISSHRRNRPLTVAGPSITQPIVHPTPRTREEPIQHIIPITEEDEQVIFVQETLVNQDNILENLIII</sequence>
<protein>
    <submittedName>
        <fullName evidence="2">Uncharacterized protein</fullName>
    </submittedName>
</protein>
<feature type="compositionally biased region" description="Low complexity" evidence="1">
    <location>
        <begin position="43"/>
        <end position="52"/>
    </location>
</feature>
<feature type="region of interest" description="Disordered" evidence="1">
    <location>
        <begin position="1"/>
        <end position="61"/>
    </location>
</feature>
<dbReference type="EMBL" id="PQFF01000279">
    <property type="protein sequence ID" value="RHZ66798.1"/>
    <property type="molecule type" value="Genomic_DNA"/>
</dbReference>